<gene>
    <name evidence="1" type="ORF">ACFQNJ_16205</name>
</gene>
<name>A0ABW2RD75_9BURK</name>
<proteinExistence type="predicted"/>
<protein>
    <submittedName>
        <fullName evidence="1">Uncharacterized protein</fullName>
    </submittedName>
</protein>
<comment type="caution">
    <text evidence="1">The sequence shown here is derived from an EMBL/GenBank/DDBJ whole genome shotgun (WGS) entry which is preliminary data.</text>
</comment>
<sequence length="82" mass="8955">MTTPASPYEVARQAHAFIAKCLGGSTQAELESAARHLRQARDELQVDQSDPQVRTIIASIEHAQRAVTQAQLMLADRASKRG</sequence>
<dbReference type="Proteomes" id="UP001596495">
    <property type="component" value="Unassembled WGS sequence"/>
</dbReference>
<reference evidence="2" key="1">
    <citation type="journal article" date="2019" name="Int. J. Syst. Evol. Microbiol.">
        <title>The Global Catalogue of Microorganisms (GCM) 10K type strain sequencing project: providing services to taxonomists for standard genome sequencing and annotation.</title>
        <authorList>
            <consortium name="The Broad Institute Genomics Platform"/>
            <consortium name="The Broad Institute Genome Sequencing Center for Infectious Disease"/>
            <person name="Wu L."/>
            <person name="Ma J."/>
        </authorList>
    </citation>
    <scope>NUCLEOTIDE SEQUENCE [LARGE SCALE GENOMIC DNA]</scope>
    <source>
        <strain evidence="2">CCUG 54518</strain>
    </source>
</reference>
<evidence type="ECO:0000313" key="1">
    <source>
        <dbReference type="EMBL" id="MFC7436059.1"/>
    </source>
</evidence>
<evidence type="ECO:0000313" key="2">
    <source>
        <dbReference type="Proteomes" id="UP001596495"/>
    </source>
</evidence>
<keyword evidence="2" id="KW-1185">Reference proteome</keyword>
<dbReference type="RefSeq" id="WP_382259425.1">
    <property type="nucleotide sequence ID" value="NZ_JBHTBX010000013.1"/>
</dbReference>
<accession>A0ABW2RD75</accession>
<organism evidence="1 2">
    <name type="scientific">Hydrogenophaga bisanensis</name>
    <dbReference type="NCBI Taxonomy" id="439611"/>
    <lineage>
        <taxon>Bacteria</taxon>
        <taxon>Pseudomonadati</taxon>
        <taxon>Pseudomonadota</taxon>
        <taxon>Betaproteobacteria</taxon>
        <taxon>Burkholderiales</taxon>
        <taxon>Comamonadaceae</taxon>
        <taxon>Hydrogenophaga</taxon>
    </lineage>
</organism>
<dbReference type="EMBL" id="JBHTBX010000013">
    <property type="protein sequence ID" value="MFC7436059.1"/>
    <property type="molecule type" value="Genomic_DNA"/>
</dbReference>